<keyword evidence="1" id="KW-1133">Transmembrane helix</keyword>
<dbReference type="RefSeq" id="WP_183773494.1">
    <property type="nucleotide sequence ID" value="NZ_JACHFW010000006.1"/>
</dbReference>
<feature type="transmembrane region" description="Helical" evidence="1">
    <location>
        <begin position="206"/>
        <end position="226"/>
    </location>
</feature>
<evidence type="ECO:0000256" key="1">
    <source>
        <dbReference type="SAM" id="Phobius"/>
    </source>
</evidence>
<keyword evidence="3" id="KW-1185">Reference proteome</keyword>
<feature type="transmembrane region" description="Helical" evidence="1">
    <location>
        <begin position="266"/>
        <end position="290"/>
    </location>
</feature>
<feature type="transmembrane region" description="Helical" evidence="1">
    <location>
        <begin position="344"/>
        <end position="366"/>
    </location>
</feature>
<evidence type="ECO:0000313" key="2">
    <source>
        <dbReference type="EMBL" id="MBB5264668.1"/>
    </source>
</evidence>
<dbReference type="AlphaFoldDB" id="A0A7W8M4Z0"/>
<gene>
    <name evidence="2" type="ORF">HNP82_001796</name>
</gene>
<evidence type="ECO:0000313" key="3">
    <source>
        <dbReference type="Proteomes" id="UP000543642"/>
    </source>
</evidence>
<keyword evidence="1" id="KW-0472">Membrane</keyword>
<accession>A0A7W8M4Z0</accession>
<name>A0A7W8M4Z0_9FIRM</name>
<feature type="transmembrane region" description="Helical" evidence="1">
    <location>
        <begin position="378"/>
        <end position="403"/>
    </location>
</feature>
<comment type="caution">
    <text evidence="2">The sequence shown here is derived from an EMBL/GenBank/DDBJ whole genome shotgun (WGS) entry which is preliminary data.</text>
</comment>
<organism evidence="2 3">
    <name type="scientific">Catenibacillus scindens</name>
    <dbReference type="NCBI Taxonomy" id="673271"/>
    <lineage>
        <taxon>Bacteria</taxon>
        <taxon>Bacillati</taxon>
        <taxon>Bacillota</taxon>
        <taxon>Clostridia</taxon>
        <taxon>Lachnospirales</taxon>
        <taxon>Lachnospiraceae</taxon>
        <taxon>Catenibacillus</taxon>
    </lineage>
</organism>
<keyword evidence="1" id="KW-0812">Transmembrane</keyword>
<dbReference type="Proteomes" id="UP000543642">
    <property type="component" value="Unassembled WGS sequence"/>
</dbReference>
<sequence length="446" mass="48985">MICINCGAKLRDDVKMNHCPNCGALLNNGSEVTGDTKVNMKLFEEDHDKTVILPDFGEGIPVPDTAKGPAATAMKTNPQMEFTPEDFEQYGNFDADGSNPYGIEMPGTPPKTEKNAAAFPSYSEATVVLPHSQAQQSGGERDFQEDEGDFQDGEEAFRYHRDYDREESFTRPVQEKAPEKEKYFPNGFLQEHPDIRPKQRKHRIGVLDVLVLLLGLATLGVCVVIFRRSGGLSLIRQFLGGDMDLIMANIDDITYFVNNLDVTWRLYYEVAALVMLAMITVVLFVILHCFVKNQALSILKAVLLLGTGCGMLVLCVGYGLYYLITVGGGSFLIAGGGTGIASAGMATAGGVAVIIAGVLWLVYMLLWGFTSFFRGFHVASMALLSLGFVFSFLLMLLNLFITWRSCSAVMPRDALYELMSTPAMIAMFMVLSVLASLEDFLAKRAE</sequence>
<proteinExistence type="predicted"/>
<feature type="transmembrane region" description="Helical" evidence="1">
    <location>
        <begin position="302"/>
        <end position="324"/>
    </location>
</feature>
<protein>
    <submittedName>
        <fullName evidence="2">Uncharacterized protein</fullName>
    </submittedName>
</protein>
<feature type="transmembrane region" description="Helical" evidence="1">
    <location>
        <begin position="423"/>
        <end position="442"/>
    </location>
</feature>
<dbReference type="EMBL" id="JACHFW010000006">
    <property type="protein sequence ID" value="MBB5264668.1"/>
    <property type="molecule type" value="Genomic_DNA"/>
</dbReference>
<reference evidence="2 3" key="1">
    <citation type="submission" date="2020-08" db="EMBL/GenBank/DDBJ databases">
        <title>Genomic Encyclopedia of Type Strains, Phase IV (KMG-IV): sequencing the most valuable type-strain genomes for metagenomic binning, comparative biology and taxonomic classification.</title>
        <authorList>
            <person name="Goeker M."/>
        </authorList>
    </citation>
    <scope>NUCLEOTIDE SEQUENCE [LARGE SCALE GENOMIC DNA]</scope>
    <source>
        <strain evidence="2 3">DSM 106146</strain>
    </source>
</reference>